<name>A0ABR3B4M0_PHYBL</name>
<keyword evidence="5" id="KW-1185">Reference proteome</keyword>
<dbReference type="Pfam" id="PF02752">
    <property type="entry name" value="Arrestin_C"/>
    <property type="match status" value="1"/>
</dbReference>
<evidence type="ECO:0000313" key="5">
    <source>
        <dbReference type="Proteomes" id="UP001448207"/>
    </source>
</evidence>
<dbReference type="Gene3D" id="2.60.40.640">
    <property type="match status" value="1"/>
</dbReference>
<organism evidence="4 5">
    <name type="scientific">Phycomyces blakesleeanus</name>
    <dbReference type="NCBI Taxonomy" id="4837"/>
    <lineage>
        <taxon>Eukaryota</taxon>
        <taxon>Fungi</taxon>
        <taxon>Fungi incertae sedis</taxon>
        <taxon>Mucoromycota</taxon>
        <taxon>Mucoromycotina</taxon>
        <taxon>Mucoromycetes</taxon>
        <taxon>Mucorales</taxon>
        <taxon>Phycomycetaceae</taxon>
        <taxon>Phycomyces</taxon>
    </lineage>
</organism>
<protein>
    <recommendedName>
        <fullName evidence="6">Arrestin C-terminal-like domain-containing protein</fullName>
    </recommendedName>
</protein>
<evidence type="ECO:0000313" key="4">
    <source>
        <dbReference type="EMBL" id="KAL0088857.1"/>
    </source>
</evidence>
<reference evidence="4 5" key="1">
    <citation type="submission" date="2024-04" db="EMBL/GenBank/DDBJ databases">
        <title>Symmetric and asymmetric DNA N6-adenine methylation regulates different biological responses in Mucorales.</title>
        <authorList>
            <consortium name="Lawrence Berkeley National Laboratory"/>
            <person name="Lax C."/>
            <person name="Mondo S.J."/>
            <person name="Osorio-Concepcion M."/>
            <person name="Muszewska A."/>
            <person name="Corrochano-Luque M."/>
            <person name="Gutierrez G."/>
            <person name="Riley R."/>
            <person name="Lipzen A."/>
            <person name="Guo J."/>
            <person name="Hundley H."/>
            <person name="Amirebrahimi M."/>
            <person name="Ng V."/>
            <person name="Lorenzo-Gutierrez D."/>
            <person name="Binder U."/>
            <person name="Yang J."/>
            <person name="Song Y."/>
            <person name="Canovas D."/>
            <person name="Navarro E."/>
            <person name="Freitag M."/>
            <person name="Gabaldon T."/>
            <person name="Grigoriev I.V."/>
            <person name="Corrochano L.M."/>
            <person name="Nicolas F.E."/>
            <person name="Garre V."/>
        </authorList>
    </citation>
    <scope>NUCLEOTIDE SEQUENCE [LARGE SCALE GENOMIC DNA]</scope>
    <source>
        <strain evidence="4 5">L51</strain>
    </source>
</reference>
<feature type="domain" description="Arrestin-like N-terminal" evidence="2">
    <location>
        <begin position="87"/>
        <end position="181"/>
    </location>
</feature>
<dbReference type="InterPro" id="IPR014752">
    <property type="entry name" value="Arrestin-like_C"/>
</dbReference>
<evidence type="ECO:0000259" key="3">
    <source>
        <dbReference type="Pfam" id="PF02752"/>
    </source>
</evidence>
<gene>
    <name evidence="4" type="ORF">J3Q64DRAFT_1637646</name>
</gene>
<evidence type="ECO:0000259" key="2">
    <source>
        <dbReference type="Pfam" id="PF00339"/>
    </source>
</evidence>
<accession>A0ABR3B4M0</accession>
<comment type="caution">
    <text evidence="4">The sequence shown here is derived from an EMBL/GenBank/DDBJ whole genome shotgun (WGS) entry which is preliminary data.</text>
</comment>
<proteinExistence type="predicted"/>
<evidence type="ECO:0000256" key="1">
    <source>
        <dbReference type="SAM" id="MobiDB-lite"/>
    </source>
</evidence>
<feature type="region of interest" description="Disordered" evidence="1">
    <location>
        <begin position="1"/>
        <end position="20"/>
    </location>
</feature>
<sequence length="469" mass="52254">MRARSSSTSAAGGSQSSFSARRLSQHITGMVTGPWTRNSQSGSSLEVPNHFVPEATPELPPSTTLAVSLDGDTPPVLRPNQIYRVYAAQIRIELRVEEIATVKTRETNEQNLKMDRIDQTKTTYFNISYKVWGNEPTGNSWKKIEPGQHLYPFAIKMSNTNFPPSSESPTGFAVRYIWTARLIGPALGSETVSEELKSSFRPTLCAPLPEVWEYYETLYREKKPLANVVACFPRHVFCPEEDVEGYLDIKAIPSNAVVSELSFILEKTLEGRKTYQVGTVRRLETQEILSENVPVHGNDGSVRLPLHFKLPGRLVSPCFQSKHIRTHYSLVVTVRIELLKTLLKSSSIQTASFTMPISIGNLSHDNILAIPDLTSLQDYRQSTECPIFFDPVLENPPSSTSMWGPMTTLRATPPVASPPNYFSLPQQTPQAGGTRQPDVVIETSRFVKQGDVPSLGEPMWIDATDDGEW</sequence>
<dbReference type="EMBL" id="JBCLYO010000005">
    <property type="protein sequence ID" value="KAL0088857.1"/>
    <property type="molecule type" value="Genomic_DNA"/>
</dbReference>
<dbReference type="InterPro" id="IPR011021">
    <property type="entry name" value="Arrestin-like_N"/>
</dbReference>
<dbReference type="Pfam" id="PF00339">
    <property type="entry name" value="Arrestin_N"/>
    <property type="match status" value="1"/>
</dbReference>
<dbReference type="InterPro" id="IPR011022">
    <property type="entry name" value="Arrestin_C-like"/>
</dbReference>
<dbReference type="Proteomes" id="UP001448207">
    <property type="component" value="Unassembled WGS sequence"/>
</dbReference>
<feature type="region of interest" description="Disordered" evidence="1">
    <location>
        <begin position="450"/>
        <end position="469"/>
    </location>
</feature>
<feature type="domain" description="Arrestin C-terminal-like" evidence="3">
    <location>
        <begin position="232"/>
        <end position="361"/>
    </location>
</feature>
<evidence type="ECO:0008006" key="6">
    <source>
        <dbReference type="Google" id="ProtNLM"/>
    </source>
</evidence>